<proteinExistence type="predicted"/>
<sequence>MLRPFESGRRKLQAKLLQLQRTFFEYYSWLSGGVWWQTSNYWTDVGLRFIKKGSLSMLSAKRCPKQLYGLLRRRQRPFRQSPYIHCVPSSV</sequence>
<dbReference type="AlphaFoldDB" id="A0A914VE99"/>
<reference evidence="2" key="1">
    <citation type="submission" date="2022-11" db="UniProtKB">
        <authorList>
            <consortium name="WormBaseParasite"/>
        </authorList>
    </citation>
    <scope>IDENTIFICATION</scope>
</reference>
<dbReference type="WBParaSite" id="PSAMB.scaffold1773size27933.g14815.t1">
    <property type="protein sequence ID" value="PSAMB.scaffold1773size27933.g14815.t1"/>
    <property type="gene ID" value="PSAMB.scaffold1773size27933.g14815"/>
</dbReference>
<organism evidence="1 2">
    <name type="scientific">Plectus sambesii</name>
    <dbReference type="NCBI Taxonomy" id="2011161"/>
    <lineage>
        <taxon>Eukaryota</taxon>
        <taxon>Metazoa</taxon>
        <taxon>Ecdysozoa</taxon>
        <taxon>Nematoda</taxon>
        <taxon>Chromadorea</taxon>
        <taxon>Plectida</taxon>
        <taxon>Plectina</taxon>
        <taxon>Plectoidea</taxon>
        <taxon>Plectidae</taxon>
        <taxon>Plectus</taxon>
    </lineage>
</organism>
<dbReference type="Proteomes" id="UP000887566">
    <property type="component" value="Unplaced"/>
</dbReference>
<protein>
    <submittedName>
        <fullName evidence="2">Transposase</fullName>
    </submittedName>
</protein>
<name>A0A914VE99_9BILA</name>
<evidence type="ECO:0000313" key="1">
    <source>
        <dbReference type="Proteomes" id="UP000887566"/>
    </source>
</evidence>
<evidence type="ECO:0000313" key="2">
    <source>
        <dbReference type="WBParaSite" id="PSAMB.scaffold1773size27933.g14815.t1"/>
    </source>
</evidence>
<accession>A0A914VE99</accession>
<keyword evidence="1" id="KW-1185">Reference proteome</keyword>